<evidence type="ECO:0000256" key="1">
    <source>
        <dbReference type="ARBA" id="ARBA00022490"/>
    </source>
</evidence>
<dbReference type="PANTHER" id="PTHR30111">
    <property type="entry name" value="33 KDA CHAPERONIN"/>
    <property type="match status" value="1"/>
</dbReference>
<dbReference type="Pfam" id="PF01430">
    <property type="entry name" value="HSP33"/>
    <property type="match status" value="1"/>
</dbReference>
<evidence type="ECO:0000313" key="6">
    <source>
        <dbReference type="EMBL" id="RZT89888.1"/>
    </source>
</evidence>
<keyword evidence="1" id="KW-0963">Cytoplasm</keyword>
<dbReference type="CDD" id="cd00498">
    <property type="entry name" value="Hsp33"/>
    <property type="match status" value="1"/>
</dbReference>
<organism evidence="6 7">
    <name type="scientific">Azospira oryzae</name>
    <dbReference type="NCBI Taxonomy" id="146939"/>
    <lineage>
        <taxon>Bacteria</taxon>
        <taxon>Pseudomonadati</taxon>
        <taxon>Pseudomonadota</taxon>
        <taxon>Betaproteobacteria</taxon>
        <taxon>Rhodocyclales</taxon>
        <taxon>Rhodocyclaceae</taxon>
        <taxon>Azospira</taxon>
    </lineage>
</organism>
<dbReference type="InterPro" id="IPR023212">
    <property type="entry name" value="Hsp33_helix_hairpin_bin_dom_sf"/>
</dbReference>
<proteinExistence type="predicted"/>
<dbReference type="InterPro" id="IPR000397">
    <property type="entry name" value="Heat_shock_Hsp33"/>
</dbReference>
<dbReference type="InterPro" id="IPR016154">
    <property type="entry name" value="Heat_shock_Hsp33_C"/>
</dbReference>
<dbReference type="SUPFAM" id="SSF118352">
    <property type="entry name" value="HSP33 redox switch-like"/>
    <property type="match status" value="1"/>
</dbReference>
<accession>A0ABY0ITS5</accession>
<evidence type="ECO:0000256" key="5">
    <source>
        <dbReference type="ARBA" id="ARBA00023284"/>
    </source>
</evidence>
<dbReference type="PANTHER" id="PTHR30111:SF1">
    <property type="entry name" value="33 KDA CHAPERONIN"/>
    <property type="match status" value="1"/>
</dbReference>
<keyword evidence="2" id="KW-0862">Zinc</keyword>
<evidence type="ECO:0000256" key="2">
    <source>
        <dbReference type="ARBA" id="ARBA00022833"/>
    </source>
</evidence>
<comment type="caution">
    <text evidence="6">The sequence shown here is derived from an EMBL/GenBank/DDBJ whole genome shotgun (WGS) entry which is preliminary data.</text>
</comment>
<keyword evidence="5" id="KW-0676">Redox-active center</keyword>
<dbReference type="Proteomes" id="UP000292136">
    <property type="component" value="Unassembled WGS sequence"/>
</dbReference>
<reference evidence="6 7" key="1">
    <citation type="submission" date="2019-02" db="EMBL/GenBank/DDBJ databases">
        <title>Genomic Encyclopedia of Type Strains, Phase IV (KMG-IV): sequencing the most valuable type-strain genomes for metagenomic binning, comparative biology and taxonomic classification.</title>
        <authorList>
            <person name="Goeker M."/>
        </authorList>
    </citation>
    <scope>NUCLEOTIDE SEQUENCE [LARGE SCALE GENOMIC DNA]</scope>
    <source>
        <strain evidence="6 7">DSM 21223</strain>
    </source>
</reference>
<name>A0ABY0ITS5_9RHOO</name>
<protein>
    <submittedName>
        <fullName evidence="6">Molecular chaperone Hsp33</fullName>
    </submittedName>
</protein>
<dbReference type="PIRSF" id="PIRSF005261">
    <property type="entry name" value="Heat_shock_Hsp33"/>
    <property type="match status" value="1"/>
</dbReference>
<keyword evidence="7" id="KW-1185">Reference proteome</keyword>
<evidence type="ECO:0000313" key="7">
    <source>
        <dbReference type="Proteomes" id="UP000292136"/>
    </source>
</evidence>
<evidence type="ECO:0000256" key="3">
    <source>
        <dbReference type="ARBA" id="ARBA00023157"/>
    </source>
</evidence>
<keyword evidence="4" id="KW-0143">Chaperone</keyword>
<dbReference type="Gene3D" id="3.55.30.10">
    <property type="entry name" value="Hsp33 domain"/>
    <property type="match status" value="1"/>
</dbReference>
<evidence type="ECO:0000256" key="4">
    <source>
        <dbReference type="ARBA" id="ARBA00023186"/>
    </source>
</evidence>
<dbReference type="Gene3D" id="3.90.1280.10">
    <property type="entry name" value="HSP33 redox switch-like"/>
    <property type="match status" value="1"/>
</dbReference>
<dbReference type="Gene3D" id="1.10.287.480">
    <property type="entry name" value="helix hairpin bin"/>
    <property type="match status" value="1"/>
</dbReference>
<keyword evidence="3" id="KW-1015">Disulfide bond</keyword>
<gene>
    <name evidence="6" type="ORF">EV678_0689</name>
</gene>
<dbReference type="SUPFAM" id="SSF64397">
    <property type="entry name" value="Hsp33 domain"/>
    <property type="match status" value="1"/>
</dbReference>
<dbReference type="InterPro" id="IPR016153">
    <property type="entry name" value="Heat_shock_Hsp33_N"/>
</dbReference>
<sequence length="285" mass="31852">MQDSVQRLLFEDLDIRGAIVRLGPSWQAMQAGRGYPEAVARLLGEMTAVTTIIAAQLKQPGRLTFQLRGDGPLSLLVIDCNENLEFRGMARADGLAAGDLPLERLWGHGQLMLTLDLPQAKDPYQSFVPLEGNTIAEVFEHYLQQSEQQPSRLYLAASEQGVTGLFLQTLPGAHDKDADGWNRLQQLAATLRPEELLGLETEVLLSRVFAEETLRLYPPRSVTYSCPEDWEKVRSMLRAVGREEAESILQEHGEILIRDDICNREYRFDAAAVAELFSANPPTLH</sequence>
<dbReference type="RefSeq" id="WP_207222154.1">
    <property type="nucleotide sequence ID" value="NZ_SHKM01000001.1"/>
</dbReference>
<dbReference type="EMBL" id="SHKM01000001">
    <property type="protein sequence ID" value="RZT89888.1"/>
    <property type="molecule type" value="Genomic_DNA"/>
</dbReference>